<evidence type="ECO:0000259" key="1">
    <source>
        <dbReference type="Pfam" id="PF07878"/>
    </source>
</evidence>
<protein>
    <recommendedName>
        <fullName evidence="1">CopG-like ribbon-helix-helix domain-containing protein</fullName>
    </recommendedName>
</protein>
<feature type="domain" description="CopG-like ribbon-helix-helix" evidence="1">
    <location>
        <begin position="16"/>
        <end position="56"/>
    </location>
</feature>
<comment type="caution">
    <text evidence="2">The sequence shown here is derived from an EMBL/GenBank/DDBJ whole genome shotgun (WGS) entry which is preliminary data.</text>
</comment>
<evidence type="ECO:0000313" key="3">
    <source>
        <dbReference type="Proteomes" id="UP001576780"/>
    </source>
</evidence>
<organism evidence="2 3">
    <name type="scientific">Floridaenema evergladense BLCC-F167</name>
    <dbReference type="NCBI Taxonomy" id="3153639"/>
    <lineage>
        <taxon>Bacteria</taxon>
        <taxon>Bacillati</taxon>
        <taxon>Cyanobacteriota</taxon>
        <taxon>Cyanophyceae</taxon>
        <taxon>Oscillatoriophycideae</taxon>
        <taxon>Aerosakkonematales</taxon>
        <taxon>Aerosakkonemataceae</taxon>
        <taxon>Floridanema</taxon>
        <taxon>Floridanema evergladense</taxon>
    </lineage>
</organism>
<evidence type="ECO:0000313" key="2">
    <source>
        <dbReference type="EMBL" id="MFB2834480.1"/>
    </source>
</evidence>
<dbReference type="RefSeq" id="WP_413276914.1">
    <property type="nucleotide sequence ID" value="NZ_JBHFNT010000068.1"/>
</dbReference>
<dbReference type="Pfam" id="PF07878">
    <property type="entry name" value="RHH_5"/>
    <property type="match status" value="1"/>
</dbReference>
<dbReference type="EMBL" id="JBHFNT010000068">
    <property type="protein sequence ID" value="MFB2834480.1"/>
    <property type="molecule type" value="Genomic_DNA"/>
</dbReference>
<keyword evidence="3" id="KW-1185">Reference proteome</keyword>
<proteinExistence type="predicted"/>
<gene>
    <name evidence="2" type="ORF">ACE1CA_08095</name>
</gene>
<name>A0ABV4WHH2_9CYAN</name>
<accession>A0ABV4WHH2</accession>
<dbReference type="InterPro" id="IPR012869">
    <property type="entry name" value="RHH_5"/>
</dbReference>
<dbReference type="Proteomes" id="UP001576780">
    <property type="component" value="Unassembled WGS sequence"/>
</dbReference>
<sequence length="65" mass="7515">MLEAQTEGLDDLMVKPRITITVSEEVYQVLVNWAEEEERPLANLVAYIVSKTAKEHQEQQQKESK</sequence>
<reference evidence="2 3" key="1">
    <citation type="submission" date="2024-09" db="EMBL/GenBank/DDBJ databases">
        <title>Floridaenema gen nov. (Aerosakkonemataceae, Aerosakkonematales ord. nov., Cyanobacteria) from benthic tropical and subtropical fresh waters, with the description of four new species.</title>
        <authorList>
            <person name="Moretto J.A."/>
            <person name="Berthold D.E."/>
            <person name="Lefler F.W."/>
            <person name="Huang I.-S."/>
            <person name="Laughinghouse H. IV."/>
        </authorList>
    </citation>
    <scope>NUCLEOTIDE SEQUENCE [LARGE SCALE GENOMIC DNA]</scope>
    <source>
        <strain evidence="2 3">BLCC-F167</strain>
    </source>
</reference>